<accession>A0A820IUE6</accession>
<name>A0A820IUE6_9BILA</name>
<proteinExistence type="predicted"/>
<dbReference type="AlphaFoldDB" id="A0A820IUE6"/>
<protein>
    <submittedName>
        <fullName evidence="1">Uncharacterized protein</fullName>
    </submittedName>
</protein>
<feature type="non-terminal residue" evidence="1">
    <location>
        <position position="1"/>
    </location>
</feature>
<evidence type="ECO:0000313" key="2">
    <source>
        <dbReference type="Proteomes" id="UP000663836"/>
    </source>
</evidence>
<evidence type="ECO:0000313" key="1">
    <source>
        <dbReference type="EMBL" id="CAF4312214.1"/>
    </source>
</evidence>
<dbReference type="Proteomes" id="UP000663836">
    <property type="component" value="Unassembled WGS sequence"/>
</dbReference>
<dbReference type="EMBL" id="CAJOBD010039010">
    <property type="protein sequence ID" value="CAF4312214.1"/>
    <property type="molecule type" value="Genomic_DNA"/>
</dbReference>
<comment type="caution">
    <text evidence="1">The sequence shown here is derived from an EMBL/GenBank/DDBJ whole genome shotgun (WGS) entry which is preliminary data.</text>
</comment>
<reference evidence="1" key="1">
    <citation type="submission" date="2021-02" db="EMBL/GenBank/DDBJ databases">
        <authorList>
            <person name="Nowell W R."/>
        </authorList>
    </citation>
    <scope>NUCLEOTIDE SEQUENCE</scope>
</reference>
<organism evidence="1 2">
    <name type="scientific">Rotaria sordida</name>
    <dbReference type="NCBI Taxonomy" id="392033"/>
    <lineage>
        <taxon>Eukaryota</taxon>
        <taxon>Metazoa</taxon>
        <taxon>Spiralia</taxon>
        <taxon>Gnathifera</taxon>
        <taxon>Rotifera</taxon>
        <taxon>Eurotatoria</taxon>
        <taxon>Bdelloidea</taxon>
        <taxon>Philodinida</taxon>
        <taxon>Philodinidae</taxon>
        <taxon>Rotaria</taxon>
    </lineage>
</organism>
<sequence length="38" mass="4092">MSIACDKFLNNNAATTAVGNATKSAEKVSRYCRAILEE</sequence>
<gene>
    <name evidence="1" type="ORF">JBS370_LOCUS40750</name>
</gene>